<feature type="compositionally biased region" description="Low complexity" evidence="1">
    <location>
        <begin position="571"/>
        <end position="589"/>
    </location>
</feature>
<evidence type="ECO:0000313" key="2">
    <source>
        <dbReference type="EMBL" id="KAF2170865.1"/>
    </source>
</evidence>
<feature type="region of interest" description="Disordered" evidence="1">
    <location>
        <begin position="28"/>
        <end position="50"/>
    </location>
</feature>
<evidence type="ECO:0000313" key="3">
    <source>
        <dbReference type="Proteomes" id="UP000799537"/>
    </source>
</evidence>
<dbReference type="GO" id="GO:0005740">
    <property type="term" value="C:mitochondrial envelope"/>
    <property type="evidence" value="ECO:0007669"/>
    <property type="project" value="TreeGrafter"/>
</dbReference>
<sequence>MLANVAHSPAWRSQGYVCLACRRQRLASDRRRHQRRFNSTETDQSSQSSHSWFDALNDISDDYSTKPNNKARNSAVEKTFVNKSVPAKKESTHGRKKGKIDGLRSRLDKEISDGGQEKETEPLATAEASRIHKSLRRPTKRLGVGRIGASHRHVQLKGQIGLYASRKRVDLKASAEPEKDSTVEESTEQPLADSKSQIIADLMSQAKKRADQRDQDPVNQDKSEGTFDEFAALLSSISRPAFRIRNISSTSTRRPWPTPSHSKDAQEANDRNKSRHPSRTKWQSLAESDDALTNASVHNADSSPMEKAAQAAKFDRPMTLVQRWLMNQKRTQPWGVTQTPETVPANDSAASKKVVPKKASAAKEDSIAAYVNAKLKQPPALGDEIANSSKQDSSSRNPESIGKILDDMRKRAGADQVITDADVASAVLQAKDRVAKKKEREVSERVRRILSYGPESLQKQGAQVTMDSATEEVPLSGALSVPSEESPKTAPEQANLPEESSVTEGIRTSEASSDLAAEQKADVLTESADPPQVKAEQDENCAPAHSRLGSLWKQREPVAATEQSTERELHTSQSSAPATSSSSEQSAPSHGKPLVRLFHTRSSKSAPVSEAAKEEPAEERDETPSNAEIKSIETSSLEITPLDIPQPPVPYLEYGLDRVLFNPGVYQLQDPASRVYNFDPYLQTIMPVAEFDFDALKEYKTSSQDQALAELAKAQGKKYIGSTSSMTSSLAHFHFLLSNWRPINLSMLTNGFVGKGTNANFTEISRAPSAIFLRWKDGTYAIDADKEYDGANVLMLLGKSMELLLTLPTSEYERYRKSDPRQVPEASKTAPESYQYTTMRDFLMRSQLDAYDPRLPGSGTFDLKTRAVVSVRMQSQDFEPMTGYEIFGLHGKWGSYEREYFDMIRATMLKYMLQARMGRMNGIFVAYHNVKRIFGFQYIPMQEMDLALHGQADTCLGDQEFKASLEVMNELFNKATEKFPGQSLRFHFETPSQKSNGSPTALHVFAEPMSEDDIDRIQNSQKAKVQEFERNVMGKSGEPTDAAPLAKTSKATDTGTDSTLSLSSTNSDADVSFLGSISSTKSDANLKPLFYATVIVQSKVNDETVPNDRPTNLKRGDKWEIDYIIKDYEITEHEWAMYEDCRARRKYALTERDDEDGADPESDGEPRKENSFIKYLKQMAAEGRAFRKKIDVLEAGKDIVRVDQPLPKEREKIDDLDDYMAWMYGSK</sequence>
<evidence type="ECO:0000256" key="1">
    <source>
        <dbReference type="SAM" id="MobiDB-lite"/>
    </source>
</evidence>
<feature type="region of interest" description="Disordered" evidence="1">
    <location>
        <begin position="381"/>
        <end position="401"/>
    </location>
</feature>
<proteinExistence type="predicted"/>
<feature type="compositionally biased region" description="Low complexity" evidence="1">
    <location>
        <begin position="1051"/>
        <end position="1065"/>
    </location>
</feature>
<feature type="region of interest" description="Disordered" evidence="1">
    <location>
        <begin position="171"/>
        <end position="225"/>
    </location>
</feature>
<dbReference type="EMBL" id="ML993584">
    <property type="protein sequence ID" value="KAF2170865.1"/>
    <property type="molecule type" value="Genomic_DNA"/>
</dbReference>
<accession>A0A6A6CUZ3</accession>
<feature type="region of interest" description="Disordered" evidence="1">
    <location>
        <begin position="457"/>
        <end position="628"/>
    </location>
</feature>
<protein>
    <recommendedName>
        <fullName evidence="4">Pet127-domain-containing protein</fullName>
    </recommendedName>
</protein>
<evidence type="ECO:0008006" key="4">
    <source>
        <dbReference type="Google" id="ProtNLM"/>
    </source>
</evidence>
<feature type="compositionally biased region" description="Polar residues" evidence="1">
    <location>
        <begin position="457"/>
        <end position="468"/>
    </location>
</feature>
<dbReference type="PANTHER" id="PTHR31014:SF0">
    <property type="entry name" value="MITOCHONDRIAL TRANSLATION SYSTEM COMPONENT PET127-RELATED"/>
    <property type="match status" value="1"/>
</dbReference>
<feature type="compositionally biased region" description="Basic and acidic residues" evidence="1">
    <location>
        <begin position="208"/>
        <end position="225"/>
    </location>
</feature>
<dbReference type="GeneID" id="54569103"/>
<feature type="compositionally biased region" description="Polar residues" evidence="1">
    <location>
        <begin position="37"/>
        <end position="50"/>
    </location>
</feature>
<dbReference type="AlphaFoldDB" id="A0A6A6CUZ3"/>
<feature type="compositionally biased region" description="Low complexity" evidence="1">
    <location>
        <begin position="245"/>
        <end position="254"/>
    </location>
</feature>
<feature type="compositionally biased region" description="Basic and acidic residues" evidence="1">
    <location>
        <begin position="87"/>
        <end position="121"/>
    </location>
</feature>
<feature type="compositionally biased region" description="Polar residues" evidence="1">
    <location>
        <begin position="386"/>
        <end position="398"/>
    </location>
</feature>
<reference evidence="2" key="1">
    <citation type="journal article" date="2020" name="Stud. Mycol.">
        <title>101 Dothideomycetes genomes: a test case for predicting lifestyles and emergence of pathogens.</title>
        <authorList>
            <person name="Haridas S."/>
            <person name="Albert R."/>
            <person name="Binder M."/>
            <person name="Bloem J."/>
            <person name="Labutti K."/>
            <person name="Salamov A."/>
            <person name="Andreopoulos B."/>
            <person name="Baker S."/>
            <person name="Barry K."/>
            <person name="Bills G."/>
            <person name="Bluhm B."/>
            <person name="Cannon C."/>
            <person name="Castanera R."/>
            <person name="Culley D."/>
            <person name="Daum C."/>
            <person name="Ezra D."/>
            <person name="Gonzalez J."/>
            <person name="Henrissat B."/>
            <person name="Kuo A."/>
            <person name="Liang C."/>
            <person name="Lipzen A."/>
            <person name="Lutzoni F."/>
            <person name="Magnuson J."/>
            <person name="Mondo S."/>
            <person name="Nolan M."/>
            <person name="Ohm R."/>
            <person name="Pangilinan J."/>
            <person name="Park H.-J."/>
            <person name="Ramirez L."/>
            <person name="Alfaro M."/>
            <person name="Sun H."/>
            <person name="Tritt A."/>
            <person name="Yoshinaga Y."/>
            <person name="Zwiers L.-H."/>
            <person name="Turgeon B."/>
            <person name="Goodwin S."/>
            <person name="Spatafora J."/>
            <person name="Crous P."/>
            <person name="Grigoriev I."/>
        </authorList>
    </citation>
    <scope>NUCLEOTIDE SEQUENCE</scope>
    <source>
        <strain evidence="2">ATCC 36951</strain>
    </source>
</reference>
<gene>
    <name evidence="2" type="ORF">M409DRAFT_63923</name>
</gene>
<dbReference type="RefSeq" id="XP_033671754.1">
    <property type="nucleotide sequence ID" value="XM_033815831.1"/>
</dbReference>
<feature type="compositionally biased region" description="Basic and acidic residues" evidence="1">
    <location>
        <begin position="171"/>
        <end position="182"/>
    </location>
</feature>
<feature type="compositionally biased region" description="Basic and acidic residues" evidence="1">
    <location>
        <begin position="261"/>
        <end position="272"/>
    </location>
</feature>
<keyword evidence="3" id="KW-1185">Reference proteome</keyword>
<feature type="compositionally biased region" description="Polar residues" evidence="1">
    <location>
        <begin position="280"/>
        <end position="289"/>
    </location>
</feature>
<dbReference type="PANTHER" id="PTHR31014">
    <property type="entry name" value="MITOCHONDRIAL TRANSLATION SYSTEM COMPONENT PET127-RELATED"/>
    <property type="match status" value="1"/>
</dbReference>
<organism evidence="2 3">
    <name type="scientific">Zasmidium cellare ATCC 36951</name>
    <dbReference type="NCBI Taxonomy" id="1080233"/>
    <lineage>
        <taxon>Eukaryota</taxon>
        <taxon>Fungi</taxon>
        <taxon>Dikarya</taxon>
        <taxon>Ascomycota</taxon>
        <taxon>Pezizomycotina</taxon>
        <taxon>Dothideomycetes</taxon>
        <taxon>Dothideomycetidae</taxon>
        <taxon>Mycosphaerellales</taxon>
        <taxon>Mycosphaerellaceae</taxon>
        <taxon>Zasmidium</taxon>
    </lineage>
</organism>
<dbReference type="OrthoDB" id="10249045at2759"/>
<dbReference type="InterPro" id="IPR013943">
    <property type="entry name" value="Pet127"/>
</dbReference>
<feature type="region of interest" description="Disordered" evidence="1">
    <location>
        <begin position="245"/>
        <end position="289"/>
    </location>
</feature>
<dbReference type="Pfam" id="PF08634">
    <property type="entry name" value="Pet127"/>
    <property type="match status" value="1"/>
</dbReference>
<name>A0A6A6CUZ3_ZASCE</name>
<feature type="region of interest" description="Disordered" evidence="1">
    <location>
        <begin position="83"/>
        <end position="130"/>
    </location>
</feature>
<dbReference type="Proteomes" id="UP000799537">
    <property type="component" value="Unassembled WGS sequence"/>
</dbReference>
<feature type="region of interest" description="Disordered" evidence="1">
    <location>
        <begin position="1030"/>
        <end position="1065"/>
    </location>
</feature>
<dbReference type="GO" id="GO:0000964">
    <property type="term" value="P:mitochondrial RNA 5'-end processing"/>
    <property type="evidence" value="ECO:0007669"/>
    <property type="project" value="TreeGrafter"/>
</dbReference>